<evidence type="ECO:0000313" key="2">
    <source>
        <dbReference type="Proteomes" id="UP000241048"/>
    </source>
</evidence>
<keyword evidence="2" id="KW-1185">Reference proteome</keyword>
<gene>
    <name evidence="1" type="ORF">C7U56_09360</name>
</gene>
<organism evidence="1 2">
    <name type="scientific">Clostridium fessum</name>
    <dbReference type="NCBI Taxonomy" id="2126740"/>
    <lineage>
        <taxon>Bacteria</taxon>
        <taxon>Bacillati</taxon>
        <taxon>Bacillota</taxon>
        <taxon>Clostridia</taxon>
        <taxon>Eubacteriales</taxon>
        <taxon>Clostridiaceae</taxon>
        <taxon>Clostridium</taxon>
    </lineage>
</organism>
<accession>A0A2T3FNC9</accession>
<evidence type="ECO:0000313" key="1">
    <source>
        <dbReference type="EMBL" id="PST36771.1"/>
    </source>
</evidence>
<dbReference type="GeneID" id="79840418"/>
<sequence length="159" mass="18882">MEIQQGYSYHIKDEFFDLVQDKYLMSNKEQGNYRPHYYAIQDRKNPKLYWMIPISSQAEKYKEIVEKKKKRYGKCNTIVIGLFAGKENAFLIQNTFPVIEKYFDHVHTIQEQPVTIHKKLDKVLVENLNEVLAMYNRGIKLTFTGIKAIRNIMEEELGK</sequence>
<dbReference type="InterPro" id="IPR058108">
    <property type="entry name" value="CptIN-like"/>
</dbReference>
<proteinExistence type="predicted"/>
<dbReference type="Gene3D" id="3.10.129.130">
    <property type="match status" value="1"/>
</dbReference>
<dbReference type="Proteomes" id="UP000241048">
    <property type="component" value="Unassembled WGS sequence"/>
</dbReference>
<comment type="caution">
    <text evidence="1">The sequence shown here is derived from an EMBL/GenBank/DDBJ whole genome shotgun (WGS) entry which is preliminary data.</text>
</comment>
<dbReference type="EMBL" id="PYLO01000003">
    <property type="protein sequence ID" value="PST36771.1"/>
    <property type="molecule type" value="Genomic_DNA"/>
</dbReference>
<protein>
    <submittedName>
        <fullName evidence="1">Uncharacterized protein</fullName>
    </submittedName>
</protein>
<dbReference type="CDD" id="cd17492">
    <property type="entry name" value="toxin_CptN"/>
    <property type="match status" value="1"/>
</dbReference>
<dbReference type="NCBIfam" id="NF047359">
    <property type="entry name" value="CptIN"/>
    <property type="match status" value="1"/>
</dbReference>
<reference evidence="1 2" key="1">
    <citation type="submission" date="2018-03" db="EMBL/GenBank/DDBJ databases">
        <title>Lachnoclostridium SNUG30386 gen.nov., sp.nov., isolated from human faeces.</title>
        <authorList>
            <person name="Seo B."/>
            <person name="Jeon K."/>
            <person name="Ko G."/>
        </authorList>
    </citation>
    <scope>NUCLEOTIDE SEQUENCE [LARGE SCALE GENOMIC DNA]</scope>
    <source>
        <strain evidence="1 2">SNUG30386</strain>
    </source>
</reference>
<dbReference type="RefSeq" id="WP_107001034.1">
    <property type="nucleotide sequence ID" value="NZ_JAQDBF010000001.1"/>
</dbReference>
<dbReference type="InterPro" id="IPR053735">
    <property type="entry name" value="Type_III_TA_endoRNase"/>
</dbReference>
<dbReference type="AlphaFoldDB" id="A0A2T3FNC9"/>
<name>A0A2T3FNC9_9CLOT</name>